<dbReference type="HOGENOM" id="CLU_090034_0_0_1"/>
<feature type="compositionally biased region" description="Basic residues" evidence="1">
    <location>
        <begin position="217"/>
        <end position="234"/>
    </location>
</feature>
<feature type="region of interest" description="Disordered" evidence="1">
    <location>
        <begin position="180"/>
        <end position="234"/>
    </location>
</feature>
<name>G0W376_NAUDC</name>
<keyword evidence="3" id="KW-1185">Reference proteome</keyword>
<evidence type="ECO:0000313" key="2">
    <source>
        <dbReference type="EMBL" id="CCD22264.1"/>
    </source>
</evidence>
<dbReference type="Gene3D" id="6.20.250.70">
    <property type="match status" value="1"/>
</dbReference>
<dbReference type="GeneID" id="11494114"/>
<sequence>MAPKTSTLSKEYISESESESSSDSDLETIENVEFKPPSDYKKCSHLKKFKLSHKSKDEEIWLFSLPNSIDLSSLKTLPLPINNDKSDNIIQILNKNYNVTQTSHKSKNNNEFSNLKLLVPSTDSKKDSLKILSSKDSMDFNRIFTLSEVTEIPKIDIEKVKLPRKDIPQLENLELKHFPTGYDSNDFITDGNDENTIENNKSKSKKRHGDDDDTENKKKKKKSKKDKSKKKEKK</sequence>
<dbReference type="KEGG" id="ndi:NDAI_0A01060"/>
<protein>
    <recommendedName>
        <fullName evidence="4">DNA-directed RNA polymerase I subunit RPA34</fullName>
    </recommendedName>
</protein>
<dbReference type="InterPro" id="IPR013240">
    <property type="entry name" value="DNA-dir_RNA_pol1_su_RPA34"/>
</dbReference>
<dbReference type="PANTHER" id="PTHR28155:SF1">
    <property type="entry name" value="DNA-DIRECTED RNA POLYMERASE I SUBUNIT RPA34.5-DOMAIN-CONTAINING PROTEIN"/>
    <property type="match status" value="1"/>
</dbReference>
<evidence type="ECO:0000313" key="3">
    <source>
        <dbReference type="Proteomes" id="UP000000689"/>
    </source>
</evidence>
<dbReference type="Proteomes" id="UP000000689">
    <property type="component" value="Chromosome 1"/>
</dbReference>
<dbReference type="GO" id="GO:0003899">
    <property type="term" value="F:DNA-directed RNA polymerase activity"/>
    <property type="evidence" value="ECO:0007669"/>
    <property type="project" value="EnsemblFungi"/>
</dbReference>
<dbReference type="EMBL" id="HE580267">
    <property type="protein sequence ID" value="CCD22264.1"/>
    <property type="molecule type" value="Genomic_DNA"/>
</dbReference>
<evidence type="ECO:0000256" key="1">
    <source>
        <dbReference type="SAM" id="MobiDB-lite"/>
    </source>
</evidence>
<dbReference type="GO" id="GO:0006362">
    <property type="term" value="P:transcription elongation by RNA polymerase I"/>
    <property type="evidence" value="ECO:0007669"/>
    <property type="project" value="EnsemblFungi"/>
</dbReference>
<gene>
    <name evidence="2" type="primary">NDAI0A01060</name>
    <name evidence="2" type="ordered locus">NDAI_0A01060</name>
</gene>
<dbReference type="eggNOG" id="ENOG502S2EI">
    <property type="taxonomic scope" value="Eukaryota"/>
</dbReference>
<proteinExistence type="predicted"/>
<dbReference type="PANTHER" id="PTHR28155">
    <property type="entry name" value="ACR243WP"/>
    <property type="match status" value="1"/>
</dbReference>
<dbReference type="OrthoDB" id="4089784at2759"/>
<dbReference type="Pfam" id="PF08208">
    <property type="entry name" value="RNA_polI_A34"/>
    <property type="match status" value="1"/>
</dbReference>
<dbReference type="GO" id="GO:0006363">
    <property type="term" value="P:termination of RNA polymerase I transcription"/>
    <property type="evidence" value="ECO:0007669"/>
    <property type="project" value="EnsemblFungi"/>
</dbReference>
<feature type="compositionally biased region" description="Acidic residues" evidence="1">
    <location>
        <begin position="14"/>
        <end position="30"/>
    </location>
</feature>
<dbReference type="STRING" id="1071378.G0W376"/>
<organism evidence="2 3">
    <name type="scientific">Naumovozyma dairenensis (strain ATCC 10597 / BCRC 20456 / CBS 421 / NBRC 0211 / NRRL Y-12639)</name>
    <name type="common">Saccharomyces dairenensis</name>
    <dbReference type="NCBI Taxonomy" id="1071378"/>
    <lineage>
        <taxon>Eukaryota</taxon>
        <taxon>Fungi</taxon>
        <taxon>Dikarya</taxon>
        <taxon>Ascomycota</taxon>
        <taxon>Saccharomycotina</taxon>
        <taxon>Saccharomycetes</taxon>
        <taxon>Saccharomycetales</taxon>
        <taxon>Saccharomycetaceae</taxon>
        <taxon>Naumovozyma</taxon>
    </lineage>
</organism>
<dbReference type="InterPro" id="IPR053263">
    <property type="entry name" value="Euk_RPA34_RNAP_subunit"/>
</dbReference>
<dbReference type="RefSeq" id="XP_003667507.1">
    <property type="nucleotide sequence ID" value="XM_003667459.1"/>
</dbReference>
<reference evidence="2 3" key="1">
    <citation type="journal article" date="2011" name="Proc. Natl. Acad. Sci. U.S.A.">
        <title>Evolutionary erosion of yeast sex chromosomes by mating-type switching accidents.</title>
        <authorList>
            <person name="Gordon J.L."/>
            <person name="Armisen D."/>
            <person name="Proux-Wera E."/>
            <person name="Oheigeartaigh S.S."/>
            <person name="Byrne K.P."/>
            <person name="Wolfe K.H."/>
        </authorList>
    </citation>
    <scope>NUCLEOTIDE SEQUENCE [LARGE SCALE GENOMIC DNA]</scope>
    <source>
        <strain evidence="3">ATCC 10597 / BCRC 20456 / CBS 421 / NBRC 0211 / NRRL Y-12639</strain>
    </source>
</reference>
<dbReference type="OMA" id="HFPTGYG"/>
<evidence type="ECO:0008006" key="4">
    <source>
        <dbReference type="Google" id="ProtNLM"/>
    </source>
</evidence>
<dbReference type="GO" id="GO:0006361">
    <property type="term" value="P:transcription initiation at RNA polymerase I promoter"/>
    <property type="evidence" value="ECO:0007669"/>
    <property type="project" value="EnsemblFungi"/>
</dbReference>
<accession>G0W376</accession>
<feature type="region of interest" description="Disordered" evidence="1">
    <location>
        <begin position="1"/>
        <end position="30"/>
    </location>
</feature>
<dbReference type="AlphaFoldDB" id="G0W376"/>
<dbReference type="GO" id="GO:0005736">
    <property type="term" value="C:RNA polymerase I complex"/>
    <property type="evidence" value="ECO:0007669"/>
    <property type="project" value="EnsemblFungi"/>
</dbReference>